<feature type="transmembrane region" description="Helical" evidence="8">
    <location>
        <begin position="85"/>
        <end position="104"/>
    </location>
</feature>
<feature type="transmembrane region" description="Helical" evidence="8">
    <location>
        <begin position="289"/>
        <end position="306"/>
    </location>
</feature>
<evidence type="ECO:0000313" key="10">
    <source>
        <dbReference type="EMBL" id="MBF1165832.1"/>
    </source>
</evidence>
<organism evidence="10 11">
    <name type="scientific">Dechloromonas agitata</name>
    <dbReference type="NCBI Taxonomy" id="73030"/>
    <lineage>
        <taxon>Bacteria</taxon>
        <taxon>Pseudomonadati</taxon>
        <taxon>Pseudomonadota</taxon>
        <taxon>Betaproteobacteria</taxon>
        <taxon>Rhodocyclales</taxon>
        <taxon>Azonexaceae</taxon>
        <taxon>Dechloromonas</taxon>
    </lineage>
</organism>
<feature type="domain" description="Major facilitator superfamily (MFS) profile" evidence="9">
    <location>
        <begin position="15"/>
        <end position="397"/>
    </location>
</feature>
<evidence type="ECO:0000256" key="7">
    <source>
        <dbReference type="ARBA" id="ARBA00023136"/>
    </source>
</evidence>
<evidence type="ECO:0000313" key="11">
    <source>
        <dbReference type="Proteomes" id="UP000718593"/>
    </source>
</evidence>
<evidence type="ECO:0000256" key="2">
    <source>
        <dbReference type="ARBA" id="ARBA00008335"/>
    </source>
</evidence>
<name>A0A930BU11_9RHOO</name>
<evidence type="ECO:0000256" key="5">
    <source>
        <dbReference type="ARBA" id="ARBA00022692"/>
    </source>
</evidence>
<evidence type="ECO:0000256" key="6">
    <source>
        <dbReference type="ARBA" id="ARBA00022989"/>
    </source>
</evidence>
<feature type="transmembrane region" description="Helical" evidence="8">
    <location>
        <begin position="312"/>
        <end position="335"/>
    </location>
</feature>
<feature type="transmembrane region" description="Helical" evidence="8">
    <location>
        <begin position="223"/>
        <end position="243"/>
    </location>
</feature>
<feature type="transmembrane region" description="Helical" evidence="8">
    <location>
        <begin position="48"/>
        <end position="73"/>
    </location>
</feature>
<dbReference type="PANTHER" id="PTHR43271:SF1">
    <property type="entry name" value="INNER MEMBRANE TRANSPORT PROTEIN YNFM"/>
    <property type="match status" value="1"/>
</dbReference>
<comment type="similarity">
    <text evidence="2">Belongs to the major facilitator superfamily.</text>
</comment>
<feature type="transmembrane region" description="Helical" evidence="8">
    <location>
        <begin position="255"/>
        <end position="277"/>
    </location>
</feature>
<dbReference type="InterPro" id="IPR036259">
    <property type="entry name" value="MFS_trans_sf"/>
</dbReference>
<comment type="subcellular location">
    <subcellularLocation>
        <location evidence="1">Cell membrane</location>
        <topology evidence="1">Multi-pass membrane protein</topology>
    </subcellularLocation>
</comment>
<dbReference type="SUPFAM" id="SSF103473">
    <property type="entry name" value="MFS general substrate transporter"/>
    <property type="match status" value="1"/>
</dbReference>
<accession>A0A930BU11</accession>
<feature type="transmembrane region" description="Helical" evidence="8">
    <location>
        <begin position="375"/>
        <end position="394"/>
    </location>
</feature>
<dbReference type="EMBL" id="JABZMI010000286">
    <property type="protein sequence ID" value="MBF1165832.1"/>
    <property type="molecule type" value="Genomic_DNA"/>
</dbReference>
<keyword evidence="3" id="KW-0813">Transport</keyword>
<reference evidence="10" key="1">
    <citation type="submission" date="2020-04" db="EMBL/GenBank/DDBJ databases">
        <title>Deep metagenomics examines the oral microbiome during advanced dental caries in children, revealing novel taxa and co-occurrences with host molecules.</title>
        <authorList>
            <person name="Baker J.L."/>
            <person name="Morton J.T."/>
            <person name="Dinis M."/>
            <person name="Alvarez R."/>
            <person name="Tran N.C."/>
            <person name="Knight R."/>
            <person name="Edlund A."/>
        </authorList>
    </citation>
    <scope>NUCLEOTIDE SEQUENCE</scope>
    <source>
        <strain evidence="10">JCVI_32_bin.24</strain>
    </source>
</reference>
<evidence type="ECO:0000256" key="8">
    <source>
        <dbReference type="SAM" id="Phobius"/>
    </source>
</evidence>
<feature type="non-terminal residue" evidence="10">
    <location>
        <position position="1"/>
    </location>
</feature>
<dbReference type="Pfam" id="PF07690">
    <property type="entry name" value="MFS_1"/>
    <property type="match status" value="1"/>
</dbReference>
<sequence>PLPTPAAPPPAAHDDTRRITLALCLAGFSCFLLLYGTQPLLPQLSETFGISAGTVSLSVTAGTGTMALLLIPFSLVADRWGRERLMRFGLLGAALCALASAWAPGFALLVLARALLGACIAGVPAAAMAHLGEELPGHVRARVMGLYIAANALGGMAGRLLSAVVTDFSGSWQIGLAALGSIGLLVAIVFWRLLPPARHFEPRSLQPGLLMADIRRIYADPGLPWLFTTAFLSMGAFVGLYNYLPFRLVQPPYGFGPAAIGSIFLLYAVGSYSSAWAGRQVARHGRQRILFGMALLAALGIGATLADALWLIVAGLGIFTFGFFAVHSVASAWVGHRAGPRRGLVSALYLSSYYLGGSLLGTAAGWAWSHGGWPGVLAALLACAGLVIGIALRLRRLAGD</sequence>
<evidence type="ECO:0000256" key="1">
    <source>
        <dbReference type="ARBA" id="ARBA00004651"/>
    </source>
</evidence>
<evidence type="ECO:0000256" key="4">
    <source>
        <dbReference type="ARBA" id="ARBA00022475"/>
    </source>
</evidence>
<keyword evidence="5 8" id="KW-0812">Transmembrane</keyword>
<feature type="transmembrane region" description="Helical" evidence="8">
    <location>
        <begin position="110"/>
        <end position="131"/>
    </location>
</feature>
<dbReference type="CDD" id="cd17324">
    <property type="entry name" value="MFS_NepI_like"/>
    <property type="match status" value="1"/>
</dbReference>
<dbReference type="Gene3D" id="1.20.1250.20">
    <property type="entry name" value="MFS general substrate transporter like domains"/>
    <property type="match status" value="1"/>
</dbReference>
<dbReference type="InterPro" id="IPR011701">
    <property type="entry name" value="MFS"/>
</dbReference>
<comment type="caution">
    <text evidence="10">The sequence shown here is derived from an EMBL/GenBank/DDBJ whole genome shotgun (WGS) entry which is preliminary data.</text>
</comment>
<feature type="transmembrane region" description="Helical" evidence="8">
    <location>
        <begin position="347"/>
        <end position="369"/>
    </location>
</feature>
<keyword evidence="4" id="KW-1003">Cell membrane</keyword>
<feature type="transmembrane region" description="Helical" evidence="8">
    <location>
        <begin position="171"/>
        <end position="194"/>
    </location>
</feature>
<gene>
    <name evidence="10" type="ORF">HXL68_12440</name>
</gene>
<evidence type="ECO:0000256" key="3">
    <source>
        <dbReference type="ARBA" id="ARBA00022448"/>
    </source>
</evidence>
<dbReference type="AlphaFoldDB" id="A0A930BU11"/>
<evidence type="ECO:0000259" key="9">
    <source>
        <dbReference type="PROSITE" id="PS50850"/>
    </source>
</evidence>
<feature type="transmembrane region" description="Helical" evidence="8">
    <location>
        <begin position="19"/>
        <end position="36"/>
    </location>
</feature>
<protein>
    <submittedName>
        <fullName evidence="10">MFS transporter</fullName>
    </submittedName>
</protein>
<dbReference type="PANTHER" id="PTHR43271">
    <property type="entry name" value="BLL2771 PROTEIN"/>
    <property type="match status" value="1"/>
</dbReference>
<dbReference type="InterPro" id="IPR020846">
    <property type="entry name" value="MFS_dom"/>
</dbReference>
<dbReference type="GO" id="GO:0022857">
    <property type="term" value="F:transmembrane transporter activity"/>
    <property type="evidence" value="ECO:0007669"/>
    <property type="project" value="InterPro"/>
</dbReference>
<keyword evidence="6 8" id="KW-1133">Transmembrane helix</keyword>
<proteinExistence type="inferred from homology"/>
<keyword evidence="7 8" id="KW-0472">Membrane</keyword>
<dbReference type="PROSITE" id="PS50850">
    <property type="entry name" value="MFS"/>
    <property type="match status" value="1"/>
</dbReference>
<feature type="transmembrane region" description="Helical" evidence="8">
    <location>
        <begin position="143"/>
        <end position="165"/>
    </location>
</feature>
<dbReference type="GO" id="GO:0005886">
    <property type="term" value="C:plasma membrane"/>
    <property type="evidence" value="ECO:0007669"/>
    <property type="project" value="UniProtKB-SubCell"/>
</dbReference>
<dbReference type="Proteomes" id="UP000718593">
    <property type="component" value="Unassembled WGS sequence"/>
</dbReference>